<name>A0ABR9SK01_9BURK</name>
<keyword evidence="2" id="KW-0732">Signal</keyword>
<dbReference type="EMBL" id="JADDOJ010000124">
    <property type="protein sequence ID" value="MBE7942696.1"/>
    <property type="molecule type" value="Genomic_DNA"/>
</dbReference>
<dbReference type="Gene3D" id="1.25.40.10">
    <property type="entry name" value="Tetratricopeptide repeat domain"/>
    <property type="match status" value="1"/>
</dbReference>
<evidence type="ECO:0000256" key="2">
    <source>
        <dbReference type="SAM" id="SignalP"/>
    </source>
</evidence>
<reference evidence="3 4" key="1">
    <citation type="submission" date="2020-10" db="EMBL/GenBank/DDBJ databases">
        <title>Draft genome of Ramlibacter aquaticus LMG 30558.</title>
        <authorList>
            <person name="Props R."/>
        </authorList>
    </citation>
    <scope>NUCLEOTIDE SEQUENCE [LARGE SCALE GENOMIC DNA]</scope>
    <source>
        <strain evidence="3 4">LMG 30558</strain>
    </source>
</reference>
<evidence type="ECO:0000313" key="4">
    <source>
        <dbReference type="Proteomes" id="UP000715965"/>
    </source>
</evidence>
<feature type="chain" id="PRO_5046935428" evidence="2">
    <location>
        <begin position="25"/>
        <end position="506"/>
    </location>
</feature>
<dbReference type="SUPFAM" id="SSF56935">
    <property type="entry name" value="Porins"/>
    <property type="match status" value="1"/>
</dbReference>
<feature type="signal peptide" evidence="2">
    <location>
        <begin position="1"/>
        <end position="24"/>
    </location>
</feature>
<feature type="compositionally biased region" description="Basic and acidic residues" evidence="1">
    <location>
        <begin position="37"/>
        <end position="46"/>
    </location>
</feature>
<dbReference type="Proteomes" id="UP000715965">
    <property type="component" value="Unassembled WGS sequence"/>
</dbReference>
<dbReference type="SUPFAM" id="SSF48452">
    <property type="entry name" value="TPR-like"/>
    <property type="match status" value="1"/>
</dbReference>
<protein>
    <submittedName>
        <fullName evidence="3">Tetratricopeptide repeat protein</fullName>
    </submittedName>
</protein>
<comment type="caution">
    <text evidence="3">The sequence shown here is derived from an EMBL/GenBank/DDBJ whole genome shotgun (WGS) entry which is preliminary data.</text>
</comment>
<dbReference type="InterPro" id="IPR011990">
    <property type="entry name" value="TPR-like_helical_dom_sf"/>
</dbReference>
<accession>A0ABR9SK01</accession>
<sequence length="506" mass="56535">MRSSPSRFPLILVAFLGLATTAQAQSPADPLVQQARDSAHADRNREAADRFAEAIARDPARRRELLREYADQLTYSGRAAQAVPLYREVLQAPRDDGEREGAQRGLGLALLWSDQAAQAVPVWREVLARHPDDADASRSLGRALSWAGRQRQAQAHLRAHLAAHPDDAEARVMLAQAQAWMGRGDEAQRTLAAAPASGRTDASRLARQLQVQASPRTELDLQTSSQSDDLDIRVARLAQSAELAQGRGTLAAELARIDYAPRSGGDGARVTRPMLGGRWRLADAWELHAQGGYERTVMADGTTHQPGVYATWLTWWPDDRFRFDASASRETFDNLRSLRMGLSAQQRGLSMDYTPSDRARYTVRLQEGSYADGNRRDWGQLEAEWKLRNEPSVFAGLRYTEFRFARQLDNGYFNPLSFRSPQATLRGIWHPAGNDGPWELQAYAALGEEHAVPDGNKPAYDASLRAAYRFDERTRLEVRAQRFSSRTSASSGFARTIYALHLERNW</sequence>
<dbReference type="RefSeq" id="WP_193782243.1">
    <property type="nucleotide sequence ID" value="NZ_JADDOJ010000124.1"/>
</dbReference>
<evidence type="ECO:0000256" key="1">
    <source>
        <dbReference type="SAM" id="MobiDB-lite"/>
    </source>
</evidence>
<gene>
    <name evidence="3" type="ORF">IM725_19175</name>
</gene>
<dbReference type="Pfam" id="PF14559">
    <property type="entry name" value="TPR_19"/>
    <property type="match status" value="1"/>
</dbReference>
<proteinExistence type="predicted"/>
<feature type="region of interest" description="Disordered" evidence="1">
    <location>
        <begin position="26"/>
        <end position="46"/>
    </location>
</feature>
<keyword evidence="4" id="KW-1185">Reference proteome</keyword>
<organism evidence="3 4">
    <name type="scientific">Ramlibacter aquaticus</name>
    <dbReference type="NCBI Taxonomy" id="2780094"/>
    <lineage>
        <taxon>Bacteria</taxon>
        <taxon>Pseudomonadati</taxon>
        <taxon>Pseudomonadota</taxon>
        <taxon>Betaproteobacteria</taxon>
        <taxon>Burkholderiales</taxon>
        <taxon>Comamonadaceae</taxon>
        <taxon>Ramlibacter</taxon>
    </lineage>
</organism>
<evidence type="ECO:0000313" key="3">
    <source>
        <dbReference type="EMBL" id="MBE7942696.1"/>
    </source>
</evidence>